<organism evidence="2 3">
    <name type="scientific">Schaalia meyeri</name>
    <dbReference type="NCBI Taxonomy" id="52773"/>
    <lineage>
        <taxon>Bacteria</taxon>
        <taxon>Bacillati</taxon>
        <taxon>Actinomycetota</taxon>
        <taxon>Actinomycetes</taxon>
        <taxon>Actinomycetales</taxon>
        <taxon>Actinomycetaceae</taxon>
        <taxon>Schaalia</taxon>
    </lineage>
</organism>
<dbReference type="InterPro" id="IPR058717">
    <property type="entry name" value="Phage_L5_Integrase_N"/>
</dbReference>
<dbReference type="Pfam" id="PF26003">
    <property type="entry name" value="Integrase_N_phage"/>
    <property type="match status" value="1"/>
</dbReference>
<evidence type="ECO:0000313" key="2">
    <source>
        <dbReference type="EMBL" id="QQC43171.1"/>
    </source>
</evidence>
<gene>
    <name evidence="2" type="ORF">I6H42_04975</name>
</gene>
<proteinExistence type="predicted"/>
<keyword evidence="3" id="KW-1185">Reference proteome</keyword>
<reference evidence="2 3" key="1">
    <citation type="submission" date="2020-12" db="EMBL/GenBank/DDBJ databases">
        <title>FDA dAtabase for Regulatory Grade micrObial Sequences (FDA-ARGOS): Supporting development and validation of Infectious Disease Dx tests.</title>
        <authorList>
            <person name="Sproer C."/>
            <person name="Gronow S."/>
            <person name="Severitt S."/>
            <person name="Schroder I."/>
            <person name="Tallon L."/>
            <person name="Sadzewicz L."/>
            <person name="Zhao X."/>
            <person name="Boylan J."/>
            <person name="Ott S."/>
            <person name="Bowen H."/>
            <person name="Vavikolanu K."/>
            <person name="Mehta A."/>
            <person name="Aluvathingal J."/>
            <person name="Nadendla S."/>
            <person name="Lowell S."/>
            <person name="Myers T."/>
            <person name="Yan Y."/>
            <person name="Sichtig H."/>
        </authorList>
    </citation>
    <scope>NUCLEOTIDE SEQUENCE [LARGE SCALE GENOMIC DNA]</scope>
    <source>
        <strain evidence="2 3">FDAARGOS_985</strain>
    </source>
</reference>
<protein>
    <recommendedName>
        <fullName evidence="1">Phage L5-like integrase N-terminal domain-containing protein</fullName>
    </recommendedName>
</protein>
<name>A0AAP9YAX0_9ACTO</name>
<evidence type="ECO:0000259" key="1">
    <source>
        <dbReference type="Pfam" id="PF26003"/>
    </source>
</evidence>
<dbReference type="EMBL" id="CP066065">
    <property type="protein sequence ID" value="QQC43171.1"/>
    <property type="molecule type" value="Genomic_DNA"/>
</dbReference>
<dbReference type="KEGG" id="amy:ADJ76_01460"/>
<dbReference type="Proteomes" id="UP000595220">
    <property type="component" value="Chromosome"/>
</dbReference>
<feature type="domain" description="Phage L5-like integrase N-terminal" evidence="1">
    <location>
        <begin position="6"/>
        <end position="54"/>
    </location>
</feature>
<evidence type="ECO:0000313" key="3">
    <source>
        <dbReference type="Proteomes" id="UP000595220"/>
    </source>
</evidence>
<dbReference type="RefSeq" id="WP_050694477.1">
    <property type="nucleotide sequence ID" value="NZ_CP012072.1"/>
</dbReference>
<dbReference type="AlphaFoldDB" id="A0AAP9YAX0"/>
<sequence>MNTRRSFGSIRKNRAGRYEARYTGPDGGKYTAGDSFTRKGDASSFLARVEAEISTGRWISPKYARERAEARMLSLDAVLWPSADQVFEDNSNQTDQGADDDIIELDPRHRRAHLHSLS</sequence>
<accession>A0AAP9YAX0</accession>